<keyword evidence="8" id="KW-1185">Reference proteome</keyword>
<dbReference type="EMBL" id="LHPG02000026">
    <property type="protein sequence ID" value="PRW18314.1"/>
    <property type="molecule type" value="Genomic_DNA"/>
</dbReference>
<dbReference type="InterPro" id="IPR048627">
    <property type="entry name" value="Sec10_HB"/>
</dbReference>
<comment type="similarity">
    <text evidence="1">Belongs to the SEC10 family.</text>
</comment>
<evidence type="ECO:0000256" key="2">
    <source>
        <dbReference type="ARBA" id="ARBA00022448"/>
    </source>
</evidence>
<dbReference type="OrthoDB" id="125856at2759"/>
<proteinExistence type="inferred from homology"/>
<evidence type="ECO:0000313" key="7">
    <source>
        <dbReference type="EMBL" id="PRW18314.1"/>
    </source>
</evidence>
<keyword evidence="3" id="KW-0268">Exocytosis</keyword>
<dbReference type="Pfam" id="PF20667">
    <property type="entry name" value="Sec10_N"/>
    <property type="match status" value="1"/>
</dbReference>
<evidence type="ECO:0000256" key="4">
    <source>
        <dbReference type="ARBA" id="ARBA00023054"/>
    </source>
</evidence>
<evidence type="ECO:0000256" key="1">
    <source>
        <dbReference type="ARBA" id="ARBA00006572"/>
    </source>
</evidence>
<keyword evidence="2" id="KW-0813">Transport</keyword>
<organism evidence="7 8">
    <name type="scientific">Chlorella sorokiniana</name>
    <name type="common">Freshwater green alga</name>
    <dbReference type="NCBI Taxonomy" id="3076"/>
    <lineage>
        <taxon>Eukaryota</taxon>
        <taxon>Viridiplantae</taxon>
        <taxon>Chlorophyta</taxon>
        <taxon>core chlorophytes</taxon>
        <taxon>Trebouxiophyceae</taxon>
        <taxon>Chlorellales</taxon>
        <taxon>Chlorellaceae</taxon>
        <taxon>Chlorella clade</taxon>
        <taxon>Chlorella</taxon>
    </lineage>
</organism>
<evidence type="ECO:0000313" key="8">
    <source>
        <dbReference type="Proteomes" id="UP000239899"/>
    </source>
</evidence>
<evidence type="ECO:0000259" key="6">
    <source>
        <dbReference type="Pfam" id="PF20667"/>
    </source>
</evidence>
<dbReference type="InterPro" id="IPR048625">
    <property type="entry name" value="Sec10_N"/>
</dbReference>
<protein>
    <submittedName>
        <fullName evidence="7">Exocyst complex component sec10</fullName>
    </submittedName>
</protein>
<accession>A0A2P6TBQ4</accession>
<evidence type="ECO:0000256" key="3">
    <source>
        <dbReference type="ARBA" id="ARBA00022483"/>
    </source>
</evidence>
<comment type="caution">
    <text evidence="7">The sequence shown here is derived from an EMBL/GenBank/DDBJ whole genome shotgun (WGS) entry which is preliminary data.</text>
</comment>
<dbReference type="InterPro" id="IPR009976">
    <property type="entry name" value="Sec10-like"/>
</dbReference>
<dbReference type="GO" id="GO:0006887">
    <property type="term" value="P:exocytosis"/>
    <property type="evidence" value="ECO:0007669"/>
    <property type="project" value="UniProtKB-KW"/>
</dbReference>
<feature type="domain" description="Exocyst complex component Sec10-like alpha-helical bundle" evidence="5">
    <location>
        <begin position="183"/>
        <end position="431"/>
    </location>
</feature>
<dbReference type="GO" id="GO:0006893">
    <property type="term" value="P:Golgi to plasma membrane transport"/>
    <property type="evidence" value="ECO:0007669"/>
    <property type="project" value="TreeGrafter"/>
</dbReference>
<dbReference type="Proteomes" id="UP000239899">
    <property type="component" value="Unassembled WGS sequence"/>
</dbReference>
<feature type="domain" description="Exocyst complex component Sec10 N-terminal" evidence="6">
    <location>
        <begin position="62"/>
        <end position="177"/>
    </location>
</feature>
<name>A0A2P6TBQ4_CHLSO</name>
<keyword evidence="4" id="KW-0175">Coiled coil</keyword>
<dbReference type="GO" id="GO:0000145">
    <property type="term" value="C:exocyst"/>
    <property type="evidence" value="ECO:0007669"/>
    <property type="project" value="TreeGrafter"/>
</dbReference>
<dbReference type="PANTHER" id="PTHR12100:SF0">
    <property type="entry name" value="EXOCYST COMPLEX COMPONENT 5"/>
    <property type="match status" value="1"/>
</dbReference>
<dbReference type="AlphaFoldDB" id="A0A2P6TBQ4"/>
<dbReference type="PANTHER" id="PTHR12100">
    <property type="entry name" value="SEC10"/>
    <property type="match status" value="1"/>
</dbReference>
<dbReference type="STRING" id="3076.A0A2P6TBQ4"/>
<gene>
    <name evidence="7" type="ORF">C2E21_9280</name>
</gene>
<reference evidence="7 8" key="1">
    <citation type="journal article" date="2018" name="Plant J.">
        <title>Genome sequences of Chlorella sorokiniana UTEX 1602 and Micractinium conductrix SAG 241.80: implications to maltose excretion by a green alga.</title>
        <authorList>
            <person name="Arriola M.B."/>
            <person name="Velmurugan N."/>
            <person name="Zhang Y."/>
            <person name="Plunkett M.H."/>
            <person name="Hondzo H."/>
            <person name="Barney B.M."/>
        </authorList>
    </citation>
    <scope>NUCLEOTIDE SEQUENCE [LARGE SCALE GENOMIC DNA]</scope>
    <source>
        <strain evidence="8">UTEX 1602</strain>
    </source>
</reference>
<feature type="domain" description="Exocyst complex component Sec10-like alpha-helical bundle" evidence="5">
    <location>
        <begin position="502"/>
        <end position="812"/>
    </location>
</feature>
<dbReference type="Pfam" id="PF07393">
    <property type="entry name" value="Sec10_HB"/>
    <property type="match status" value="2"/>
</dbReference>
<evidence type="ECO:0000259" key="5">
    <source>
        <dbReference type="Pfam" id="PF07393"/>
    </source>
</evidence>
<sequence length="826" mass="86764">MAAEARTRHKEAAAKGLAAAGQLVELQDVTRLSTAELVAQVAGHTLASPAKGGAAQPAASVQQLLERFEMCDRELAKLQQQVDLRAERLRREVGTQEAGHAAQLAGLEAQWAGVRQGLGEVEGRMTGVTQAATKVGNRLHNAELYRRRALDAIEKINCLQEFAHARDPSSLPPLFHDDSRLAEAAAMTARLLGVAQELLSSRELQRTSGLGEPAARAGGGAAAPELGTLENAVEQLELYRNVLDNRVVSRFDAALSRQDLPAMADCARIMAEFSRGEAILVQRYISTRPMFTNLRELQFVAQQQQQQQQAAVAAAAAASTAGAGSAEAAAAEAEAAADLAALRGLSGLYKGILGAMRDEAVVIEQVFPSPYRAMAQYAQRVFEQKVQAAVDAVLRPVPPSASHSQLRARLRLMAEVYRKTRALAEDLQELCGGESGGAAAGTPAAGVGPGAGVGSLPAVPRVRDMADVVCAEALEPYLGLELRWLAGLYEGRAAALGRGCGLSMELLLDLLAANEEAATHCALLSPPALLAANTRQLFHASTRKQANTGCLLEQVATHLLLGLGAAMEAATRALLAPFRPQQLLDAQTAAAAAAQAGSPGGAAVQQHYQRVLAPHLAGSGAEARACGAGLAALVRAVDERVAAALQRCLGLLRSQADMTLVVEQQRGDFCPGEAAPPPSLDEPTPAAVAVCALMGAAVDAAEQHLHGPNLAAFLAELGRRTCALLDAHQQRFVFSPLGALRWKRDLAEYAALAARLHSPPARRHLDDMQAHVNMLIVAPGSLLALVDSSLRIPHAAALAIIQLREDFRTARVGEGGATLSALFSGE</sequence>